<keyword evidence="1" id="KW-0812">Transmembrane</keyword>
<feature type="transmembrane region" description="Helical" evidence="1">
    <location>
        <begin position="6"/>
        <end position="22"/>
    </location>
</feature>
<feature type="transmembrane region" description="Helical" evidence="1">
    <location>
        <begin position="34"/>
        <end position="60"/>
    </location>
</feature>
<feature type="transmembrane region" description="Helical" evidence="1">
    <location>
        <begin position="80"/>
        <end position="97"/>
    </location>
</feature>
<name>A0A915CC13_PARUN</name>
<evidence type="ECO:0000256" key="1">
    <source>
        <dbReference type="SAM" id="Phobius"/>
    </source>
</evidence>
<dbReference type="WBParaSite" id="PgR113_g003_t01">
    <property type="protein sequence ID" value="PgR113_g003_t01"/>
    <property type="gene ID" value="PgR113_g003"/>
</dbReference>
<evidence type="ECO:0000313" key="2">
    <source>
        <dbReference type="Proteomes" id="UP000887569"/>
    </source>
</evidence>
<keyword evidence="1" id="KW-0472">Membrane</keyword>
<keyword evidence="2" id="KW-1185">Reference proteome</keyword>
<sequence length="104" mass="11793">SLQLAAGVTFVFICSITSMAIRRGKKWGAQIITAIFGTLFYLCLIIIAAIVGIIGFYKVMQMYSRVDYSDVSLSTYVDQTLYRSALFVFTFHIWFLISKCCCCR</sequence>
<keyword evidence="1" id="KW-1133">Transmembrane helix</keyword>
<organism evidence="2 3">
    <name type="scientific">Parascaris univalens</name>
    <name type="common">Nematode worm</name>
    <dbReference type="NCBI Taxonomy" id="6257"/>
    <lineage>
        <taxon>Eukaryota</taxon>
        <taxon>Metazoa</taxon>
        <taxon>Ecdysozoa</taxon>
        <taxon>Nematoda</taxon>
        <taxon>Chromadorea</taxon>
        <taxon>Rhabditida</taxon>
        <taxon>Spirurina</taxon>
        <taxon>Ascaridomorpha</taxon>
        <taxon>Ascaridoidea</taxon>
        <taxon>Ascarididae</taxon>
        <taxon>Parascaris</taxon>
    </lineage>
</organism>
<proteinExistence type="predicted"/>
<dbReference type="Proteomes" id="UP000887569">
    <property type="component" value="Unplaced"/>
</dbReference>
<reference evidence="3" key="1">
    <citation type="submission" date="2022-11" db="UniProtKB">
        <authorList>
            <consortium name="WormBaseParasite"/>
        </authorList>
    </citation>
    <scope>IDENTIFICATION</scope>
</reference>
<dbReference type="AlphaFoldDB" id="A0A915CC13"/>
<evidence type="ECO:0000313" key="3">
    <source>
        <dbReference type="WBParaSite" id="PgR113_g003_t01"/>
    </source>
</evidence>
<accession>A0A915CC13</accession>
<protein>
    <submittedName>
        <fullName evidence="3">Uncharacterized protein</fullName>
    </submittedName>
</protein>